<keyword evidence="1" id="KW-0489">Methyltransferase</keyword>
<dbReference type="InterPro" id="IPR036086">
    <property type="entry name" value="ParB/Sulfiredoxin_sf"/>
</dbReference>
<organism evidence="4 5">
    <name type="scientific">Mariniradius sediminis</name>
    <dbReference type="NCBI Taxonomy" id="2909237"/>
    <lineage>
        <taxon>Bacteria</taxon>
        <taxon>Pseudomonadati</taxon>
        <taxon>Bacteroidota</taxon>
        <taxon>Cytophagia</taxon>
        <taxon>Cytophagales</taxon>
        <taxon>Cyclobacteriaceae</taxon>
        <taxon>Mariniradius</taxon>
    </lineage>
</organism>
<dbReference type="SUPFAM" id="SSF53335">
    <property type="entry name" value="S-adenosyl-L-methionine-dependent methyltransferases"/>
    <property type="match status" value="1"/>
</dbReference>
<feature type="domain" description="ParB-like N-terminal" evidence="3">
    <location>
        <begin position="74"/>
        <end position="162"/>
    </location>
</feature>
<comment type="caution">
    <text evidence="4">The sequence shown here is derived from an EMBL/GenBank/DDBJ whole genome shotgun (WGS) entry which is preliminary data.</text>
</comment>
<evidence type="ECO:0000313" key="5">
    <source>
        <dbReference type="Proteomes" id="UP001201449"/>
    </source>
</evidence>
<gene>
    <name evidence="4" type="ORF">L0U89_09910</name>
</gene>
<dbReference type="RefSeq" id="WP_234861375.1">
    <property type="nucleotide sequence ID" value="NZ_JAKEVZ010000006.1"/>
</dbReference>
<dbReference type="EMBL" id="JAKEVZ010000006">
    <property type="protein sequence ID" value="MCF1751383.1"/>
    <property type="molecule type" value="Genomic_DNA"/>
</dbReference>
<dbReference type="Gene3D" id="3.40.50.150">
    <property type="entry name" value="Vaccinia Virus protein VP39"/>
    <property type="match status" value="1"/>
</dbReference>
<dbReference type="Gene3D" id="3.90.1530.10">
    <property type="entry name" value="Conserved hypothetical protein from pyrococcus furiosus pfu- 392566-001, ParB domain"/>
    <property type="match status" value="1"/>
</dbReference>
<protein>
    <submittedName>
        <fullName evidence="4">ParB N-terminal domain-containing protein</fullName>
    </submittedName>
</protein>
<dbReference type="InterPro" id="IPR002941">
    <property type="entry name" value="DNA_methylase_N4/N6"/>
</dbReference>
<accession>A0ABS9BTP7</accession>
<dbReference type="InterPro" id="IPR003115">
    <property type="entry name" value="ParB_N"/>
</dbReference>
<keyword evidence="2" id="KW-0808">Transferase</keyword>
<dbReference type="SUPFAM" id="SSF110849">
    <property type="entry name" value="ParB/Sulfiredoxin"/>
    <property type="match status" value="1"/>
</dbReference>
<reference evidence="4 5" key="1">
    <citation type="submission" date="2022-01" db="EMBL/GenBank/DDBJ databases">
        <title>Mariniradius saccharolyticus sp. nov., isolated from sediment of a river.</title>
        <authorList>
            <person name="Liu H."/>
        </authorList>
    </citation>
    <scope>NUCLEOTIDE SEQUENCE [LARGE SCALE GENOMIC DNA]</scope>
    <source>
        <strain evidence="4 5">RY-2</strain>
    </source>
</reference>
<dbReference type="InterPro" id="IPR001091">
    <property type="entry name" value="RM_Methyltransferase"/>
</dbReference>
<dbReference type="Pfam" id="PF01555">
    <property type="entry name" value="N6_N4_Mtase"/>
    <property type="match status" value="1"/>
</dbReference>
<sequence length="599" mass="68348">MKKVKTNGTHEVSIPAAKAEEVSDKNLEMLNNRQSTCTKMIRDYGYRFLPVVPQKFPENLDPTKLRPVKVRPVLEVSIDKVKIHPSSEVTYINKDLRSLKFVISRMGLIEPVSVVQRGKEFHIFDGISRYKVAQELGWEKIMVEVFDLADDKVSDLHVIKNMKTKRSLKEQIIKAEAVLGVLGKSQGKRREQIGDINLKDDDYGLAGKDRFQLTCALLGLDFASSTLRKIIEIKEFEENGNEEVKGLGLLDKIENKGMSISNAYNLMKNYMEAVVERQEVTSIMKSLDEGYNNRYLLFNKSCEDLSDLEEKNIQLIIFSPPYFNMRIYPEGISPADIPFGLESNPDEYVKRSIEFYKGLKRVLKDDGSLFINIAESYKNGVSSITVNKLIIAMVEDGWYLVQTIKWKKTNPKPQGKIRRLRPVTEEILHFVKNPTSFKYNELAFWSEDENITVQAGCNDEISGDKKTKEPKYSLKRPRVSLTDFIESQKVQGIIEGSIFNWTKLRKIDPNYIHVAPSPDYLAIIPILMTTDPGDTVLDVFSGSGTFLDTAIRLGRNGVGYDTDPKSIEFSKKRLTRALEEEIPGEELRRIESHYFIQAA</sequence>
<proteinExistence type="predicted"/>
<evidence type="ECO:0000256" key="2">
    <source>
        <dbReference type="ARBA" id="ARBA00022679"/>
    </source>
</evidence>
<evidence type="ECO:0000259" key="3">
    <source>
        <dbReference type="SMART" id="SM00470"/>
    </source>
</evidence>
<name>A0ABS9BTP7_9BACT</name>
<dbReference type="SMART" id="SM00470">
    <property type="entry name" value="ParB"/>
    <property type="match status" value="1"/>
</dbReference>
<dbReference type="Pfam" id="PF02195">
    <property type="entry name" value="ParB_N"/>
    <property type="match status" value="1"/>
</dbReference>
<dbReference type="CDD" id="cd02440">
    <property type="entry name" value="AdoMet_MTases"/>
    <property type="match status" value="1"/>
</dbReference>
<dbReference type="InterPro" id="IPR029063">
    <property type="entry name" value="SAM-dependent_MTases_sf"/>
</dbReference>
<dbReference type="Proteomes" id="UP001201449">
    <property type="component" value="Unassembled WGS sequence"/>
</dbReference>
<keyword evidence="5" id="KW-1185">Reference proteome</keyword>
<dbReference type="PRINTS" id="PR00508">
    <property type="entry name" value="S21N4MTFRASE"/>
</dbReference>
<evidence type="ECO:0000313" key="4">
    <source>
        <dbReference type="EMBL" id="MCF1751383.1"/>
    </source>
</evidence>
<evidence type="ECO:0000256" key="1">
    <source>
        <dbReference type="ARBA" id="ARBA00022603"/>
    </source>
</evidence>